<evidence type="ECO:0000313" key="2">
    <source>
        <dbReference type="EMBL" id="NUC71553.1"/>
    </source>
</evidence>
<reference evidence="2 3" key="1">
    <citation type="submission" date="2020-06" db="EMBL/GenBank/DDBJ databases">
        <title>Haloterrigena sp. nov., an extremely halophilic archaeon isolated from a saline sediment.</title>
        <authorList>
            <person name="Liu B.-B."/>
        </authorList>
    </citation>
    <scope>NUCLEOTIDE SEQUENCE [LARGE SCALE GENOMIC DNA]</scope>
    <source>
        <strain evidence="2 3">SYSU A558-1</strain>
    </source>
</reference>
<dbReference type="InterPro" id="IPR055713">
    <property type="entry name" value="DUF7289"/>
</dbReference>
<keyword evidence="3" id="KW-1185">Reference proteome</keyword>
<evidence type="ECO:0000259" key="1">
    <source>
        <dbReference type="Pfam" id="PF23981"/>
    </source>
</evidence>
<gene>
    <name evidence="2" type="ORF">HTZ84_04380</name>
</gene>
<comment type="caution">
    <text evidence="2">The sequence shown here is derived from an EMBL/GenBank/DDBJ whole genome shotgun (WGS) entry which is preliminary data.</text>
</comment>
<protein>
    <recommendedName>
        <fullName evidence="1">DUF7305 domain-containing protein</fullName>
    </recommendedName>
</protein>
<dbReference type="Proteomes" id="UP001016761">
    <property type="component" value="Unassembled WGS sequence"/>
</dbReference>
<name>A0ABX2LB37_9EURY</name>
<proteinExistence type="predicted"/>
<dbReference type="InterPro" id="IPR055729">
    <property type="entry name" value="DUF7305"/>
</dbReference>
<accession>A0ABX2LB37</accession>
<organism evidence="2 3">
    <name type="scientific">Haloterrigena gelatinilytica</name>
    <dbReference type="NCBI Taxonomy" id="2741724"/>
    <lineage>
        <taxon>Archaea</taxon>
        <taxon>Methanobacteriati</taxon>
        <taxon>Methanobacteriota</taxon>
        <taxon>Stenosarchaea group</taxon>
        <taxon>Halobacteria</taxon>
        <taxon>Halobacteriales</taxon>
        <taxon>Natrialbaceae</taxon>
        <taxon>Haloterrigena</taxon>
    </lineage>
</organism>
<feature type="domain" description="DUF7305" evidence="1">
    <location>
        <begin position="242"/>
        <end position="438"/>
    </location>
</feature>
<dbReference type="EMBL" id="JABUQZ010000001">
    <property type="protein sequence ID" value="NUC71553.1"/>
    <property type="molecule type" value="Genomic_DNA"/>
</dbReference>
<evidence type="ECO:0000313" key="3">
    <source>
        <dbReference type="Proteomes" id="UP001016761"/>
    </source>
</evidence>
<dbReference type="Pfam" id="PF23960">
    <property type="entry name" value="DUF7289"/>
    <property type="match status" value="1"/>
</dbReference>
<dbReference type="Pfam" id="PF23981">
    <property type="entry name" value="DUF7305"/>
    <property type="match status" value="1"/>
</dbReference>
<sequence>MVAAGSLGIFLIAGDAITGAEQQSEQERIEQAFVELSNSISSSAGSGDVSQSMELHAGDRGAIAHHDSATYKIWTQNYNGSNNNTVANGSIGTIEYEDDDGTKIAYEGGAVFRETGIQTRVLSSPPIDYNHETSTLSFPVVGLTEDKTIDSGDITIKQTNVDREPTNYIQNDHVFVEIHSEYCRGWQQYFTEQAGDTTLQESCYGGENEDGTVKVRLGYDDISNAFSSGVAVPSEDNINDKKDTFDDISSGKQYQPMDGTIQQLTDDFENGSAEHIDGYGEYTEGDYYAEELINPNLEFNLSDGDAVLAVDGDVRIDDNSGGITVSDCGPDGEGQLKIYVEGDLVMSKGEIQPDCGEDGGIETIQVYGMSTTGIDFHSNPTFNGLIYAASDKDPADDDFNGWPVEGSKKRDDSYQLNFQGANEFKGAMVVHSINTDSNLNGVDDVTPEDDAVIEPIPDGYAPAPQLTYLNLAEHEIEIKNN</sequence>